<dbReference type="InterPro" id="IPR000835">
    <property type="entry name" value="HTH_MarR-typ"/>
</dbReference>
<dbReference type="InterPro" id="IPR039422">
    <property type="entry name" value="MarR/SlyA-like"/>
</dbReference>
<evidence type="ECO:0000259" key="1">
    <source>
        <dbReference type="PROSITE" id="PS50995"/>
    </source>
</evidence>
<sequence>MSGGTTRPVERPTLALLRTSRAMSEAVSVVTARFGLTVDQWLLLELLVDHRSSGLSMTELRELTGLTGPTLTRTVDRLISDALAHREVDAHDRRRVLVHVSTEGRAVHRRSVASVDKLEEEMGYVSEGAAPYVHGNT</sequence>
<dbReference type="EMBL" id="FZOW01000013">
    <property type="protein sequence ID" value="SNT29798.1"/>
    <property type="molecule type" value="Genomic_DNA"/>
</dbReference>
<dbReference type="Proteomes" id="UP000198327">
    <property type="component" value="Unassembled WGS sequence"/>
</dbReference>
<dbReference type="InterPro" id="IPR036388">
    <property type="entry name" value="WH-like_DNA-bd_sf"/>
</dbReference>
<accession>A0A239LIS3</accession>
<dbReference type="OrthoDB" id="4629660at2"/>
<dbReference type="GO" id="GO:0006950">
    <property type="term" value="P:response to stress"/>
    <property type="evidence" value="ECO:0007669"/>
    <property type="project" value="TreeGrafter"/>
</dbReference>
<dbReference type="AlphaFoldDB" id="A0A239LIS3"/>
<dbReference type="SMART" id="SM00347">
    <property type="entry name" value="HTH_MARR"/>
    <property type="match status" value="1"/>
</dbReference>
<reference evidence="3" key="1">
    <citation type="submission" date="2017-06" db="EMBL/GenBank/DDBJ databases">
        <authorList>
            <person name="Varghese N."/>
            <person name="Submissions S."/>
        </authorList>
    </citation>
    <scope>NUCLEOTIDE SEQUENCE [LARGE SCALE GENOMIC DNA]</scope>
    <source>
        <strain evidence="3">JCM 23211</strain>
    </source>
</reference>
<keyword evidence="2" id="KW-0238">DNA-binding</keyword>
<dbReference type="PANTHER" id="PTHR33164">
    <property type="entry name" value="TRANSCRIPTIONAL REGULATOR, MARR FAMILY"/>
    <property type="match status" value="1"/>
</dbReference>
<dbReference type="GO" id="GO:0003700">
    <property type="term" value="F:DNA-binding transcription factor activity"/>
    <property type="evidence" value="ECO:0007669"/>
    <property type="project" value="InterPro"/>
</dbReference>
<dbReference type="GO" id="GO:0003677">
    <property type="term" value="F:DNA binding"/>
    <property type="evidence" value="ECO:0007669"/>
    <property type="project" value="UniProtKB-KW"/>
</dbReference>
<feature type="domain" description="HTH marR-type" evidence="1">
    <location>
        <begin position="9"/>
        <end position="137"/>
    </location>
</feature>
<dbReference type="RefSeq" id="WP_089249708.1">
    <property type="nucleotide sequence ID" value="NZ_FZOW01000013.1"/>
</dbReference>
<dbReference type="PROSITE" id="PS50995">
    <property type="entry name" value="HTH_MARR_2"/>
    <property type="match status" value="1"/>
</dbReference>
<dbReference type="Pfam" id="PF12802">
    <property type="entry name" value="MarR_2"/>
    <property type="match status" value="1"/>
</dbReference>
<name>A0A239LIS3_9NOCA</name>
<protein>
    <submittedName>
        <fullName evidence="2">DNA-binding transcriptional regulator, MarR family</fullName>
    </submittedName>
</protein>
<dbReference type="SUPFAM" id="SSF46785">
    <property type="entry name" value="Winged helix' DNA-binding domain"/>
    <property type="match status" value="1"/>
</dbReference>
<evidence type="ECO:0000313" key="2">
    <source>
        <dbReference type="EMBL" id="SNT29798.1"/>
    </source>
</evidence>
<evidence type="ECO:0000313" key="3">
    <source>
        <dbReference type="Proteomes" id="UP000198327"/>
    </source>
</evidence>
<proteinExistence type="predicted"/>
<dbReference type="PANTHER" id="PTHR33164:SF43">
    <property type="entry name" value="HTH-TYPE TRANSCRIPTIONAL REPRESSOR YETL"/>
    <property type="match status" value="1"/>
</dbReference>
<keyword evidence="3" id="KW-1185">Reference proteome</keyword>
<organism evidence="2 3">
    <name type="scientific">Rhodococcoides kyotonense</name>
    <dbReference type="NCBI Taxonomy" id="398843"/>
    <lineage>
        <taxon>Bacteria</taxon>
        <taxon>Bacillati</taxon>
        <taxon>Actinomycetota</taxon>
        <taxon>Actinomycetes</taxon>
        <taxon>Mycobacteriales</taxon>
        <taxon>Nocardiaceae</taxon>
        <taxon>Rhodococcoides</taxon>
    </lineage>
</organism>
<gene>
    <name evidence="2" type="ORF">SAMN05421642_11357</name>
</gene>
<dbReference type="InterPro" id="IPR036390">
    <property type="entry name" value="WH_DNA-bd_sf"/>
</dbReference>
<dbReference type="Gene3D" id="1.10.10.10">
    <property type="entry name" value="Winged helix-like DNA-binding domain superfamily/Winged helix DNA-binding domain"/>
    <property type="match status" value="1"/>
</dbReference>